<dbReference type="AlphaFoldDB" id="A0A3L6R0X6"/>
<keyword evidence="2" id="KW-1185">Reference proteome</keyword>
<sequence length="122" mass="13422">MEEWTELADRVQRTLLPIADGTSTSDFLSLTWEGHHATAIHNADGALQGLRFAAESCQASVDAYAMALSFRPRSPPWIAWISAGQSLKLRAVSGVTKATLMVRLMRRAVLAEYVAAYMILSR</sequence>
<gene>
    <name evidence="1" type="ORF">C2845_PM08G04870</name>
</gene>
<proteinExistence type="predicted"/>
<reference evidence="2" key="1">
    <citation type="journal article" date="2019" name="Nat. Commun.">
        <title>The genome of broomcorn millet.</title>
        <authorList>
            <person name="Zou C."/>
            <person name="Miki D."/>
            <person name="Li D."/>
            <person name="Tang Q."/>
            <person name="Xiao L."/>
            <person name="Rajput S."/>
            <person name="Deng P."/>
            <person name="Jia W."/>
            <person name="Huang R."/>
            <person name="Zhang M."/>
            <person name="Sun Y."/>
            <person name="Hu J."/>
            <person name="Fu X."/>
            <person name="Schnable P.S."/>
            <person name="Li F."/>
            <person name="Zhang H."/>
            <person name="Feng B."/>
            <person name="Zhu X."/>
            <person name="Liu R."/>
            <person name="Schnable J.C."/>
            <person name="Zhu J.-K."/>
            <person name="Zhang H."/>
        </authorList>
    </citation>
    <scope>NUCLEOTIDE SEQUENCE [LARGE SCALE GENOMIC DNA]</scope>
</reference>
<evidence type="ECO:0000313" key="1">
    <source>
        <dbReference type="EMBL" id="RLM92423.1"/>
    </source>
</evidence>
<dbReference type="Proteomes" id="UP000275267">
    <property type="component" value="Unassembled WGS sequence"/>
</dbReference>
<accession>A0A3L6R0X6</accession>
<evidence type="ECO:0000313" key="2">
    <source>
        <dbReference type="Proteomes" id="UP000275267"/>
    </source>
</evidence>
<organism evidence="1 2">
    <name type="scientific">Panicum miliaceum</name>
    <name type="common">Proso millet</name>
    <name type="synonym">Broomcorn millet</name>
    <dbReference type="NCBI Taxonomy" id="4540"/>
    <lineage>
        <taxon>Eukaryota</taxon>
        <taxon>Viridiplantae</taxon>
        <taxon>Streptophyta</taxon>
        <taxon>Embryophyta</taxon>
        <taxon>Tracheophyta</taxon>
        <taxon>Spermatophyta</taxon>
        <taxon>Magnoliopsida</taxon>
        <taxon>Liliopsida</taxon>
        <taxon>Poales</taxon>
        <taxon>Poaceae</taxon>
        <taxon>PACMAD clade</taxon>
        <taxon>Panicoideae</taxon>
        <taxon>Panicodae</taxon>
        <taxon>Paniceae</taxon>
        <taxon>Panicinae</taxon>
        <taxon>Panicum</taxon>
        <taxon>Panicum sect. Panicum</taxon>
    </lineage>
</organism>
<comment type="caution">
    <text evidence="1">The sequence shown here is derived from an EMBL/GenBank/DDBJ whole genome shotgun (WGS) entry which is preliminary data.</text>
</comment>
<name>A0A3L6R0X6_PANMI</name>
<protein>
    <submittedName>
        <fullName evidence="1">Uncharacterized protein</fullName>
    </submittedName>
</protein>
<dbReference type="EMBL" id="PQIB02000010">
    <property type="protein sequence ID" value="RLM92423.1"/>
    <property type="molecule type" value="Genomic_DNA"/>
</dbReference>